<reference evidence="2" key="1">
    <citation type="submission" date="2020-10" db="EMBL/GenBank/DDBJ databases">
        <authorList>
            <person name="Gilroy R."/>
        </authorList>
    </citation>
    <scope>NUCLEOTIDE SEQUENCE</scope>
    <source>
        <strain evidence="2">CHK195-15760</strain>
    </source>
</reference>
<gene>
    <name evidence="2" type="ORF">IAB70_04560</name>
</gene>
<dbReference type="Proteomes" id="UP000824093">
    <property type="component" value="Unassembled WGS sequence"/>
</dbReference>
<organism evidence="2 3">
    <name type="scientific">Candidatus Merdicola faecigallinarum</name>
    <dbReference type="NCBI Taxonomy" id="2840862"/>
    <lineage>
        <taxon>Bacteria</taxon>
        <taxon>Bacillati</taxon>
        <taxon>Bacillota</taxon>
        <taxon>Clostridia</taxon>
        <taxon>Candidatus Merdicola</taxon>
    </lineage>
</organism>
<dbReference type="PANTHER" id="PTHR37814">
    <property type="entry name" value="CONSERVED MEMBRANE PROTEIN"/>
    <property type="match status" value="1"/>
</dbReference>
<feature type="transmembrane region" description="Helical" evidence="1">
    <location>
        <begin position="136"/>
        <end position="157"/>
    </location>
</feature>
<proteinExistence type="predicted"/>
<dbReference type="EMBL" id="DVNH01000029">
    <property type="protein sequence ID" value="HIU51874.1"/>
    <property type="molecule type" value="Genomic_DNA"/>
</dbReference>
<protein>
    <submittedName>
        <fullName evidence="2">Uncharacterized protein</fullName>
    </submittedName>
</protein>
<feature type="transmembrane region" description="Helical" evidence="1">
    <location>
        <begin position="177"/>
        <end position="199"/>
    </location>
</feature>
<comment type="caution">
    <text evidence="2">The sequence shown here is derived from an EMBL/GenBank/DDBJ whole genome shotgun (WGS) entry which is preliminary data.</text>
</comment>
<evidence type="ECO:0000256" key="1">
    <source>
        <dbReference type="SAM" id="Phobius"/>
    </source>
</evidence>
<evidence type="ECO:0000313" key="3">
    <source>
        <dbReference type="Proteomes" id="UP000824093"/>
    </source>
</evidence>
<dbReference type="InterPro" id="IPR038728">
    <property type="entry name" value="YkvI-like"/>
</dbReference>
<evidence type="ECO:0000313" key="2">
    <source>
        <dbReference type="EMBL" id="HIU51874.1"/>
    </source>
</evidence>
<accession>A0A9D1S952</accession>
<sequence>MLLGKELYLFFYRYGIYGIFGIFLSTLLTSILLYQAFHFITSHSIVSYKDFINKLFSQSNTSSLPINKGSFDFGTFFHTIITFFLVVSFFIMIAGFGAYFKQEFNVSPLLGSSILALFCFFLFHKNIEGILKVNSFLIPVLIVLIIYFAIRSGSSLLPFSLYEFISYSPDWKWILDSILYSSYNSILLIPIMIPLRILFKKE</sequence>
<dbReference type="PANTHER" id="PTHR37814:SF1">
    <property type="entry name" value="MEMBRANE PROTEIN"/>
    <property type="match status" value="1"/>
</dbReference>
<keyword evidence="1" id="KW-0812">Transmembrane</keyword>
<keyword evidence="1" id="KW-1133">Transmembrane helix</keyword>
<feature type="transmembrane region" description="Helical" evidence="1">
    <location>
        <begin position="76"/>
        <end position="100"/>
    </location>
</feature>
<keyword evidence="1" id="KW-0472">Membrane</keyword>
<feature type="transmembrane region" description="Helical" evidence="1">
    <location>
        <begin position="12"/>
        <end position="34"/>
    </location>
</feature>
<feature type="transmembrane region" description="Helical" evidence="1">
    <location>
        <begin position="106"/>
        <end position="124"/>
    </location>
</feature>
<reference evidence="2" key="2">
    <citation type="journal article" date="2021" name="PeerJ">
        <title>Extensive microbial diversity within the chicken gut microbiome revealed by metagenomics and culture.</title>
        <authorList>
            <person name="Gilroy R."/>
            <person name="Ravi A."/>
            <person name="Getino M."/>
            <person name="Pursley I."/>
            <person name="Horton D.L."/>
            <person name="Alikhan N.F."/>
            <person name="Baker D."/>
            <person name="Gharbi K."/>
            <person name="Hall N."/>
            <person name="Watson M."/>
            <person name="Adriaenssens E.M."/>
            <person name="Foster-Nyarko E."/>
            <person name="Jarju S."/>
            <person name="Secka A."/>
            <person name="Antonio M."/>
            <person name="Oren A."/>
            <person name="Chaudhuri R.R."/>
            <person name="La Ragione R."/>
            <person name="Hildebrand F."/>
            <person name="Pallen M.J."/>
        </authorList>
    </citation>
    <scope>NUCLEOTIDE SEQUENCE</scope>
    <source>
        <strain evidence="2">CHK195-15760</strain>
    </source>
</reference>
<name>A0A9D1S952_9FIRM</name>
<dbReference type="AlphaFoldDB" id="A0A9D1S952"/>